<proteinExistence type="predicted"/>
<dbReference type="OrthoDB" id="25498at10239"/>
<dbReference type="EMBL" id="KY608910">
    <property type="protein sequence ID" value="AUQ44011.1"/>
    <property type="molecule type" value="Genomic_DNA"/>
</dbReference>
<keyword evidence="2" id="KW-1185">Reference proteome</keyword>
<reference evidence="1" key="1">
    <citation type="journal article" date="2021" name="Virus">
        <title>The discovery, distribution and diversity of DNA viruses associated with Drosophila melanogaster in Europe.</title>
        <authorList>
            <person name="Wallace M.A."/>
            <person name="Coffman K.A."/>
            <person name="Gilbert C."/>
            <person name="Ravindran S."/>
            <person name="Albery G.F."/>
            <person name="Abbott J."/>
            <person name="Argyridou E."/>
            <person name="Bellosta P."/>
            <person name="Betancourt A.J."/>
            <person name="Colinet H."/>
            <person name="Eric K."/>
            <person name="Glaser-Schmitt A."/>
            <person name="Grath S."/>
            <person name="Jelic M."/>
            <person name="Kankare M."/>
            <person name="Kozeretska I."/>
            <person name="Loeschcke V."/>
            <person name="Montchamp-Moreau C."/>
            <person name="Ometto L."/>
            <person name="Onder B.S."/>
            <person name="Orengo D.J."/>
            <person name="Parsch J."/>
            <person name="Pascual M."/>
            <person name="Patenkovic A."/>
            <person name="Puerma E."/>
            <person name="Ritchie M.G."/>
            <person name="Rota-Stabelli O."/>
            <person name="Schou M.F."/>
            <person name="Serga S.V."/>
            <person name="Stamenkovic-Radak M."/>
            <person name="Tanaskovic M."/>
            <person name="Veselinovic M.S."/>
            <person name="Vieira J."/>
            <person name="Vieira C.P."/>
            <person name="Kapun M."/>
            <person name="Flatt T."/>
            <person name="Gonzalez J."/>
            <person name="Staubach F."/>
            <person name="Obbard D.J."/>
        </authorList>
    </citation>
    <scope>NUCLEOTIDE SEQUENCE</scope>
    <source>
        <strain evidence="1">SRR3939042_Esparto_2012</strain>
    </source>
</reference>
<organism evidence="1">
    <name type="scientific">Esparto virus</name>
    <dbReference type="NCBI Taxonomy" id="2072209"/>
    <lineage>
        <taxon>Viruses</taxon>
        <taxon>Viruses incertae sedis</taxon>
        <taxon>Naldaviricetes</taxon>
        <taxon>Lefavirales</taxon>
        <taxon>Nudiviridae</taxon>
        <taxon>Alphanudivirus</taxon>
        <taxon>Alphanudivirus tertidromelanogasteris</taxon>
    </lineage>
</organism>
<dbReference type="GeneID" id="41701797"/>
<sequence>MSTISIFENTTSHTHLDRHNFNTEVGKSKVMVSFLTYYSEESPVYYELMPFIQMLKFIKDRDILNSLPREWVKQCSDFKDPKFEQAQILPDTMFGEFSAVHLIITSSESKIRMEFVEKLSNICFRRIEGNRTQRIHQKHKQLEDKIICLRDQHERHTSILDVIRDAIKVISEHHNSIEQLLHRLYEKI</sequence>
<name>A0A2I7G303_9VIRU</name>
<dbReference type="KEGG" id="vg:41701797"/>
<dbReference type="Proteomes" id="UP000290737">
    <property type="component" value="Genome"/>
</dbReference>
<protein>
    <submittedName>
        <fullName evidence="1">Putative gp013-like protein</fullName>
    </submittedName>
</protein>
<dbReference type="RefSeq" id="YP_009551768.1">
    <property type="nucleotide sequence ID" value="NC_040536.1"/>
</dbReference>
<evidence type="ECO:0000313" key="2">
    <source>
        <dbReference type="Proteomes" id="UP000290737"/>
    </source>
</evidence>
<accession>A0A2I7G303</accession>
<evidence type="ECO:0000313" key="1">
    <source>
        <dbReference type="EMBL" id="AUQ44011.1"/>
    </source>
</evidence>